<protein>
    <recommendedName>
        <fullName evidence="5">Lipoprotein</fullName>
    </recommendedName>
</protein>
<accession>A0A2A8PYP7</accession>
<comment type="caution">
    <text evidence="3">The sequence shown here is derived from an EMBL/GenBank/DDBJ whole genome shotgun (WGS) entry which is preliminary data.</text>
</comment>
<dbReference type="OrthoDB" id="2664546at2"/>
<evidence type="ECO:0000313" key="4">
    <source>
        <dbReference type="Proteomes" id="UP000220635"/>
    </source>
</evidence>
<feature type="chain" id="PRO_5039055392" description="Lipoprotein" evidence="2">
    <location>
        <begin position="21"/>
        <end position="240"/>
    </location>
</feature>
<name>A0A2A8PYP7_BACCE</name>
<dbReference type="PROSITE" id="PS51257">
    <property type="entry name" value="PROKAR_LIPOPROTEIN"/>
    <property type="match status" value="1"/>
</dbReference>
<evidence type="ECO:0008006" key="5">
    <source>
        <dbReference type="Google" id="ProtNLM"/>
    </source>
</evidence>
<dbReference type="EMBL" id="NTWE01000020">
    <property type="protein sequence ID" value="PEW02974.1"/>
    <property type="molecule type" value="Genomic_DNA"/>
</dbReference>
<dbReference type="AlphaFoldDB" id="A0A2A8PYP7"/>
<feature type="compositionally biased region" description="Basic and acidic residues" evidence="1">
    <location>
        <begin position="24"/>
        <end position="39"/>
    </location>
</feature>
<sequence>MKKKLLVTLAAVCLSLTACNSTEQTKDVQANEKKDKNEEQQTATTSPKAKEITEKSTVERLSQDHNVSLEGDGENSSDFFELKSGFVIAEVEHTGESNAILELKDEQGNDAGSLSNFIGNGKEKRLVLIKKSGKYFINPTADGHWKVNMSQSIPMDKVITTPGTISGHGSDAVFVKLEKGLKELHGVHMNGESNFIVELNDSIVFNEIGTADTTKKMPVKENGIHIFTIQADGDWTIDVK</sequence>
<gene>
    <name evidence="3" type="ORF">CN425_08655</name>
</gene>
<evidence type="ECO:0000256" key="1">
    <source>
        <dbReference type="SAM" id="MobiDB-lite"/>
    </source>
</evidence>
<feature type="compositionally biased region" description="Basic and acidic residues" evidence="1">
    <location>
        <begin position="48"/>
        <end position="63"/>
    </location>
</feature>
<organism evidence="3 4">
    <name type="scientific">Bacillus cereus</name>
    <dbReference type="NCBI Taxonomy" id="1396"/>
    <lineage>
        <taxon>Bacteria</taxon>
        <taxon>Bacillati</taxon>
        <taxon>Bacillota</taxon>
        <taxon>Bacilli</taxon>
        <taxon>Bacillales</taxon>
        <taxon>Bacillaceae</taxon>
        <taxon>Bacillus</taxon>
        <taxon>Bacillus cereus group</taxon>
    </lineage>
</organism>
<evidence type="ECO:0000313" key="3">
    <source>
        <dbReference type="EMBL" id="PEW02974.1"/>
    </source>
</evidence>
<feature type="signal peptide" evidence="2">
    <location>
        <begin position="1"/>
        <end position="20"/>
    </location>
</feature>
<dbReference type="RefSeq" id="WP_000728074.1">
    <property type="nucleotide sequence ID" value="NZ_NTWE01000020.1"/>
</dbReference>
<evidence type="ECO:0000256" key="2">
    <source>
        <dbReference type="SAM" id="SignalP"/>
    </source>
</evidence>
<reference evidence="3 4" key="1">
    <citation type="submission" date="2017-09" db="EMBL/GenBank/DDBJ databases">
        <title>Large-scale bioinformatics analysis of Bacillus genomes uncovers conserved roles of natural products in bacterial physiology.</title>
        <authorList>
            <consortium name="Agbiome Team Llc"/>
            <person name="Bleich R.M."/>
            <person name="Grubbs K.J."/>
            <person name="Santa Maria K.C."/>
            <person name="Allen S.E."/>
            <person name="Farag S."/>
            <person name="Shank E.A."/>
            <person name="Bowers A."/>
        </authorList>
    </citation>
    <scope>NUCLEOTIDE SEQUENCE [LARGE SCALE GENOMIC DNA]</scope>
    <source>
        <strain evidence="3 4">AFS010695</strain>
    </source>
</reference>
<keyword evidence="2" id="KW-0732">Signal</keyword>
<proteinExistence type="predicted"/>
<dbReference type="Proteomes" id="UP000220635">
    <property type="component" value="Unassembled WGS sequence"/>
</dbReference>
<feature type="region of interest" description="Disordered" evidence="1">
    <location>
        <begin position="24"/>
        <end position="74"/>
    </location>
</feature>